<reference evidence="3" key="1">
    <citation type="journal article" date="2014" name="Science">
        <title>Ancient hybridizations among the ancestral genomes of bread wheat.</title>
        <authorList>
            <consortium name="International Wheat Genome Sequencing Consortium,"/>
            <person name="Marcussen T."/>
            <person name="Sandve S.R."/>
            <person name="Heier L."/>
            <person name="Spannagl M."/>
            <person name="Pfeifer M."/>
            <person name="Jakobsen K.S."/>
            <person name="Wulff B.B."/>
            <person name="Steuernagel B."/>
            <person name="Mayer K.F."/>
            <person name="Olsen O.A."/>
        </authorList>
    </citation>
    <scope>NUCLEOTIDE SEQUENCE [LARGE SCALE GENOMIC DNA]</scope>
    <source>
        <strain evidence="3">cv. AL8/78</strain>
    </source>
</reference>
<evidence type="ECO:0000256" key="1">
    <source>
        <dbReference type="SAM" id="MobiDB-lite"/>
    </source>
</evidence>
<name>A0A453AXL2_AEGTS</name>
<reference evidence="3" key="2">
    <citation type="journal article" date="2017" name="Nat. Plants">
        <title>The Aegilops tauschii genome reveals multiple impacts of transposons.</title>
        <authorList>
            <person name="Zhao G."/>
            <person name="Zou C."/>
            <person name="Li K."/>
            <person name="Wang K."/>
            <person name="Li T."/>
            <person name="Gao L."/>
            <person name="Zhang X."/>
            <person name="Wang H."/>
            <person name="Yang Z."/>
            <person name="Liu X."/>
            <person name="Jiang W."/>
            <person name="Mao L."/>
            <person name="Kong X."/>
            <person name="Jiao Y."/>
            <person name="Jia J."/>
        </authorList>
    </citation>
    <scope>NUCLEOTIDE SEQUENCE [LARGE SCALE GENOMIC DNA]</scope>
    <source>
        <strain evidence="3">cv. AL8/78</strain>
    </source>
</reference>
<reference evidence="2" key="4">
    <citation type="submission" date="2019-03" db="UniProtKB">
        <authorList>
            <consortium name="EnsemblPlants"/>
        </authorList>
    </citation>
    <scope>IDENTIFICATION</scope>
</reference>
<dbReference type="EnsemblPlants" id="AET2Gv20294300.16">
    <property type="protein sequence ID" value="AET2Gv20294300.16"/>
    <property type="gene ID" value="AET2Gv20294300"/>
</dbReference>
<sequence length="75" mass="8016">AGEMDGGLGEAAGATRRSRGDGRRGTAAMAAGRLARSNKTREGERREVKRTGQPSSVSRVEETARGRISPDFVHY</sequence>
<dbReference type="AlphaFoldDB" id="A0A453AXL2"/>
<keyword evidence="3" id="KW-1185">Reference proteome</keyword>
<feature type="compositionally biased region" description="Low complexity" evidence="1">
    <location>
        <begin position="25"/>
        <end position="35"/>
    </location>
</feature>
<organism evidence="2 3">
    <name type="scientific">Aegilops tauschii subsp. strangulata</name>
    <name type="common">Goatgrass</name>
    <dbReference type="NCBI Taxonomy" id="200361"/>
    <lineage>
        <taxon>Eukaryota</taxon>
        <taxon>Viridiplantae</taxon>
        <taxon>Streptophyta</taxon>
        <taxon>Embryophyta</taxon>
        <taxon>Tracheophyta</taxon>
        <taxon>Spermatophyta</taxon>
        <taxon>Magnoliopsida</taxon>
        <taxon>Liliopsida</taxon>
        <taxon>Poales</taxon>
        <taxon>Poaceae</taxon>
        <taxon>BOP clade</taxon>
        <taxon>Pooideae</taxon>
        <taxon>Triticodae</taxon>
        <taxon>Triticeae</taxon>
        <taxon>Triticinae</taxon>
        <taxon>Aegilops</taxon>
    </lineage>
</organism>
<protein>
    <submittedName>
        <fullName evidence="2">Uncharacterized protein</fullName>
    </submittedName>
</protein>
<feature type="compositionally biased region" description="Basic and acidic residues" evidence="1">
    <location>
        <begin position="39"/>
        <end position="50"/>
    </location>
</feature>
<reference evidence="2" key="5">
    <citation type="journal article" date="2021" name="G3 (Bethesda)">
        <title>Aegilops tauschii genome assembly Aet v5.0 features greater sequence contiguity and improved annotation.</title>
        <authorList>
            <person name="Wang L."/>
            <person name="Zhu T."/>
            <person name="Rodriguez J.C."/>
            <person name="Deal K.R."/>
            <person name="Dubcovsky J."/>
            <person name="McGuire P.E."/>
            <person name="Lux T."/>
            <person name="Spannagl M."/>
            <person name="Mayer K.F.X."/>
            <person name="Baldrich P."/>
            <person name="Meyers B.C."/>
            <person name="Huo N."/>
            <person name="Gu Y.Q."/>
            <person name="Zhou H."/>
            <person name="Devos K.M."/>
            <person name="Bennetzen J.L."/>
            <person name="Unver T."/>
            <person name="Budak H."/>
            <person name="Gulick P.J."/>
            <person name="Galiba G."/>
            <person name="Kalapos B."/>
            <person name="Nelson D.R."/>
            <person name="Li P."/>
            <person name="You F.M."/>
            <person name="Luo M.C."/>
            <person name="Dvorak J."/>
        </authorList>
    </citation>
    <scope>NUCLEOTIDE SEQUENCE [LARGE SCALE GENOMIC DNA]</scope>
    <source>
        <strain evidence="2">cv. AL8/78</strain>
    </source>
</reference>
<accession>A0A453AXL2</accession>
<feature type="region of interest" description="Disordered" evidence="1">
    <location>
        <begin position="1"/>
        <end position="75"/>
    </location>
</feature>
<reference evidence="2" key="3">
    <citation type="journal article" date="2017" name="Nature">
        <title>Genome sequence of the progenitor of the wheat D genome Aegilops tauschii.</title>
        <authorList>
            <person name="Luo M.C."/>
            <person name="Gu Y.Q."/>
            <person name="Puiu D."/>
            <person name="Wang H."/>
            <person name="Twardziok S.O."/>
            <person name="Deal K.R."/>
            <person name="Huo N."/>
            <person name="Zhu T."/>
            <person name="Wang L."/>
            <person name="Wang Y."/>
            <person name="McGuire P.E."/>
            <person name="Liu S."/>
            <person name="Long H."/>
            <person name="Ramasamy R.K."/>
            <person name="Rodriguez J.C."/>
            <person name="Van S.L."/>
            <person name="Yuan L."/>
            <person name="Wang Z."/>
            <person name="Xia Z."/>
            <person name="Xiao L."/>
            <person name="Anderson O.D."/>
            <person name="Ouyang S."/>
            <person name="Liang Y."/>
            <person name="Zimin A.V."/>
            <person name="Pertea G."/>
            <person name="Qi P."/>
            <person name="Bennetzen J.L."/>
            <person name="Dai X."/>
            <person name="Dawson M.W."/>
            <person name="Muller H.G."/>
            <person name="Kugler K."/>
            <person name="Rivarola-Duarte L."/>
            <person name="Spannagl M."/>
            <person name="Mayer K.F.X."/>
            <person name="Lu F.H."/>
            <person name="Bevan M.W."/>
            <person name="Leroy P."/>
            <person name="Li P."/>
            <person name="You F.M."/>
            <person name="Sun Q."/>
            <person name="Liu Z."/>
            <person name="Lyons E."/>
            <person name="Wicker T."/>
            <person name="Salzberg S.L."/>
            <person name="Devos K.M."/>
            <person name="Dvorak J."/>
        </authorList>
    </citation>
    <scope>NUCLEOTIDE SEQUENCE [LARGE SCALE GENOMIC DNA]</scope>
    <source>
        <strain evidence="2">cv. AL8/78</strain>
    </source>
</reference>
<feature type="compositionally biased region" description="Gly residues" evidence="1">
    <location>
        <begin position="1"/>
        <end position="10"/>
    </location>
</feature>
<evidence type="ECO:0000313" key="3">
    <source>
        <dbReference type="Proteomes" id="UP000015105"/>
    </source>
</evidence>
<dbReference type="Gramene" id="AET2Gv20294300.16">
    <property type="protein sequence ID" value="AET2Gv20294300.16"/>
    <property type="gene ID" value="AET2Gv20294300"/>
</dbReference>
<proteinExistence type="predicted"/>
<evidence type="ECO:0000313" key="2">
    <source>
        <dbReference type="EnsemblPlants" id="AET2Gv20294300.16"/>
    </source>
</evidence>
<dbReference type="Proteomes" id="UP000015105">
    <property type="component" value="Chromosome 2D"/>
</dbReference>